<evidence type="ECO:0000256" key="3">
    <source>
        <dbReference type="ARBA" id="ARBA00022771"/>
    </source>
</evidence>
<comment type="function">
    <text evidence="7">May play a role in DNA repair. It seems to be involved in an RecBC-independent recombinational process of DNA repair. It may act with RecF and RecO.</text>
</comment>
<dbReference type="Gene3D" id="6.10.250.240">
    <property type="match status" value="1"/>
</dbReference>
<name>A0A0G0JNG1_9BACT</name>
<evidence type="ECO:0000256" key="4">
    <source>
        <dbReference type="ARBA" id="ARBA00022833"/>
    </source>
</evidence>
<dbReference type="PATRIC" id="fig|1618490.4.peg.850"/>
<dbReference type="CDD" id="cd01025">
    <property type="entry name" value="TOPRIM_recR"/>
    <property type="match status" value="1"/>
</dbReference>
<dbReference type="PROSITE" id="PS50880">
    <property type="entry name" value="TOPRIM"/>
    <property type="match status" value="1"/>
</dbReference>
<sequence>MAEFPQAIKKLISAFERLPGVGPKSATRLAFYLLNTPQDFIADLSNSILEVKSKVKICSACFGVGESEICGICDDNKRNKKEICVVERSIDVMAIEKMKTFKGVYHVLGGVINPLDHIGPEELKIAELVVKIKNLLTEDEAIEVILATNPTMEGEATALYIKKKLLELDNRGKLLISRIGSGLPMGADLEYADESTLARAMEGRREL</sequence>
<dbReference type="PANTHER" id="PTHR30446">
    <property type="entry name" value="RECOMBINATION PROTEIN RECR"/>
    <property type="match status" value="1"/>
</dbReference>
<dbReference type="InterPro" id="IPR034137">
    <property type="entry name" value="TOPRIM_RecR"/>
</dbReference>
<organism evidence="9 10">
    <name type="scientific">Candidatus Shapirobacteria bacterium GW2011_GWE2_38_30</name>
    <dbReference type="NCBI Taxonomy" id="1618490"/>
    <lineage>
        <taxon>Bacteria</taxon>
        <taxon>Candidatus Shapironibacteriota</taxon>
    </lineage>
</organism>
<dbReference type="Gene3D" id="3.40.1360.10">
    <property type="match status" value="1"/>
</dbReference>
<comment type="caution">
    <text evidence="9">The sequence shown here is derived from an EMBL/GenBank/DDBJ whole genome shotgun (WGS) entry which is preliminary data.</text>
</comment>
<dbReference type="SMART" id="SM00493">
    <property type="entry name" value="TOPRIM"/>
    <property type="match status" value="1"/>
</dbReference>
<keyword evidence="1 7" id="KW-0479">Metal-binding</keyword>
<dbReference type="GO" id="GO:0003677">
    <property type="term" value="F:DNA binding"/>
    <property type="evidence" value="ECO:0007669"/>
    <property type="project" value="UniProtKB-UniRule"/>
</dbReference>
<dbReference type="Pfam" id="PF21175">
    <property type="entry name" value="RecR_C"/>
    <property type="match status" value="1"/>
</dbReference>
<dbReference type="Gene3D" id="1.10.8.420">
    <property type="entry name" value="RecR Domain 1"/>
    <property type="match status" value="1"/>
</dbReference>
<dbReference type="SUPFAM" id="SSF111304">
    <property type="entry name" value="Recombination protein RecR"/>
    <property type="match status" value="1"/>
</dbReference>
<reference evidence="9 10" key="1">
    <citation type="journal article" date="2015" name="Nature">
        <title>rRNA introns, odd ribosomes, and small enigmatic genomes across a large radiation of phyla.</title>
        <authorList>
            <person name="Brown C.T."/>
            <person name="Hug L.A."/>
            <person name="Thomas B.C."/>
            <person name="Sharon I."/>
            <person name="Castelle C.J."/>
            <person name="Singh A."/>
            <person name="Wilkins M.J."/>
            <person name="Williams K.H."/>
            <person name="Banfield J.F."/>
        </authorList>
    </citation>
    <scope>NUCLEOTIDE SEQUENCE [LARGE SCALE GENOMIC DNA]</scope>
</reference>
<dbReference type="GO" id="GO:0006310">
    <property type="term" value="P:DNA recombination"/>
    <property type="evidence" value="ECO:0007669"/>
    <property type="project" value="UniProtKB-UniRule"/>
</dbReference>
<dbReference type="InterPro" id="IPR023627">
    <property type="entry name" value="Rcmb_RecR"/>
</dbReference>
<dbReference type="EMBL" id="LBUT01000025">
    <property type="protein sequence ID" value="KKQ68327.1"/>
    <property type="molecule type" value="Genomic_DNA"/>
</dbReference>
<evidence type="ECO:0000256" key="6">
    <source>
        <dbReference type="ARBA" id="ARBA00023204"/>
    </source>
</evidence>
<keyword evidence="6 7" id="KW-0234">DNA repair</keyword>
<dbReference type="Pfam" id="PF21176">
    <property type="entry name" value="RecR_HhH"/>
    <property type="match status" value="1"/>
</dbReference>
<evidence type="ECO:0000256" key="7">
    <source>
        <dbReference type="HAMAP-Rule" id="MF_00017"/>
    </source>
</evidence>
<dbReference type="AlphaFoldDB" id="A0A0G0JNG1"/>
<dbReference type="NCBIfam" id="TIGR00615">
    <property type="entry name" value="recR"/>
    <property type="match status" value="1"/>
</dbReference>
<feature type="domain" description="Toprim" evidence="8">
    <location>
        <begin position="81"/>
        <end position="180"/>
    </location>
</feature>
<feature type="zinc finger region" description="C4-type" evidence="7">
    <location>
        <begin position="58"/>
        <end position="73"/>
    </location>
</feature>
<keyword evidence="4 7" id="KW-0862">Zinc</keyword>
<gene>
    <name evidence="7" type="primary">recR</name>
    <name evidence="9" type="ORF">US90_C0025G0016</name>
</gene>
<accession>A0A0G0JNG1</accession>
<evidence type="ECO:0000256" key="5">
    <source>
        <dbReference type="ARBA" id="ARBA00023172"/>
    </source>
</evidence>
<dbReference type="InterPro" id="IPR000093">
    <property type="entry name" value="DNA_Rcmb_RecR"/>
</dbReference>
<dbReference type="Pfam" id="PF13662">
    <property type="entry name" value="Toprim_4"/>
    <property type="match status" value="1"/>
</dbReference>
<keyword evidence="5 7" id="KW-0233">DNA recombination</keyword>
<evidence type="ECO:0000259" key="8">
    <source>
        <dbReference type="PROSITE" id="PS50880"/>
    </source>
</evidence>
<keyword evidence="3 7" id="KW-0863">Zinc-finger</keyword>
<dbReference type="PANTHER" id="PTHR30446:SF0">
    <property type="entry name" value="RECOMBINATION PROTEIN RECR"/>
    <property type="match status" value="1"/>
</dbReference>
<comment type="similarity">
    <text evidence="7">Belongs to the RecR family.</text>
</comment>
<evidence type="ECO:0000256" key="1">
    <source>
        <dbReference type="ARBA" id="ARBA00022723"/>
    </source>
</evidence>
<dbReference type="GO" id="GO:0006281">
    <property type="term" value="P:DNA repair"/>
    <property type="evidence" value="ECO:0007669"/>
    <property type="project" value="UniProtKB-UniRule"/>
</dbReference>
<dbReference type="GO" id="GO:0008270">
    <property type="term" value="F:zinc ion binding"/>
    <property type="evidence" value="ECO:0007669"/>
    <property type="project" value="UniProtKB-KW"/>
</dbReference>
<evidence type="ECO:0000313" key="9">
    <source>
        <dbReference type="EMBL" id="KKQ68327.1"/>
    </source>
</evidence>
<evidence type="ECO:0000313" key="10">
    <source>
        <dbReference type="Proteomes" id="UP000034406"/>
    </source>
</evidence>
<evidence type="ECO:0000256" key="2">
    <source>
        <dbReference type="ARBA" id="ARBA00022763"/>
    </source>
</evidence>
<dbReference type="Proteomes" id="UP000034406">
    <property type="component" value="Unassembled WGS sequence"/>
</dbReference>
<protein>
    <recommendedName>
        <fullName evidence="7">Recombination protein RecR</fullName>
    </recommendedName>
</protein>
<proteinExistence type="inferred from homology"/>
<keyword evidence="2 7" id="KW-0227">DNA damage</keyword>
<dbReference type="HAMAP" id="MF_00017">
    <property type="entry name" value="RecR"/>
    <property type="match status" value="1"/>
</dbReference>
<dbReference type="STRING" id="1618490.US90_C0025G0016"/>
<dbReference type="InterPro" id="IPR006171">
    <property type="entry name" value="TOPRIM_dom"/>
</dbReference>